<proteinExistence type="predicted"/>
<protein>
    <submittedName>
        <fullName evidence="4">DUF4405 domain-containing protein</fullName>
    </submittedName>
</protein>
<dbReference type="AlphaFoldDB" id="A0A831SMI3"/>
<gene>
    <name evidence="4" type="ORF">ENN50_01555</name>
</gene>
<reference evidence="4" key="1">
    <citation type="journal article" date="2020" name="mSystems">
        <title>Genome- and Community-Level Interaction Insights into Carbon Utilization and Element Cycling Functions of Hydrothermarchaeota in Hydrothermal Sediment.</title>
        <authorList>
            <person name="Zhou Z."/>
            <person name="Liu Y."/>
            <person name="Xu W."/>
            <person name="Pan J."/>
            <person name="Luo Z.H."/>
            <person name="Li M."/>
        </authorList>
    </citation>
    <scope>NUCLEOTIDE SEQUENCE [LARGE SCALE GENOMIC DNA]</scope>
    <source>
        <strain evidence="4">SpSt-1181</strain>
    </source>
</reference>
<feature type="domain" description="Flavinylation-associated cytochrome" evidence="3">
    <location>
        <begin position="11"/>
        <end position="78"/>
    </location>
</feature>
<accession>A0A831SMI3</accession>
<keyword evidence="2" id="KW-0472">Membrane</keyword>
<keyword evidence="2" id="KW-1133">Transmembrane helix</keyword>
<feature type="region of interest" description="Disordered" evidence="1">
    <location>
        <begin position="199"/>
        <end position="221"/>
    </location>
</feature>
<evidence type="ECO:0000313" key="4">
    <source>
        <dbReference type="EMBL" id="HED30381.1"/>
    </source>
</evidence>
<feature type="transmembrane region" description="Helical" evidence="2">
    <location>
        <begin position="99"/>
        <end position="117"/>
    </location>
</feature>
<dbReference type="Proteomes" id="UP000886335">
    <property type="component" value="Unassembled WGS sequence"/>
</dbReference>
<dbReference type="EMBL" id="DSBW01000034">
    <property type="protein sequence ID" value="HED30381.1"/>
    <property type="molecule type" value="Genomic_DNA"/>
</dbReference>
<sequence>MKQKSFSWRAWISIGLFLSFFMILVSGIVLYLAPAGRVANWTGWNILGLTKTEWQHQHTLFSLLFAILSVFHLFSVNWKAFWSYLRSKTGAGLSKPAETATILLVVLLTGFGTYYKLPPFSLVISLGDNLTDSWEQAEQQPPVPHTERFTLRDISTRFAPETTPDILKEKLERQGLDIRSIDQTLESIAEDNNTTAEQVFSRLGIESRPSSGSGRGEGRRR</sequence>
<evidence type="ECO:0000256" key="2">
    <source>
        <dbReference type="SAM" id="Phobius"/>
    </source>
</evidence>
<dbReference type="InterPro" id="IPR025517">
    <property type="entry name" value="DUF4405"/>
</dbReference>
<dbReference type="Pfam" id="PF14358">
    <property type="entry name" value="DUF4405"/>
    <property type="match status" value="1"/>
</dbReference>
<organism evidence="4">
    <name type="scientific">Prosthecochloris aestuarii</name>
    <dbReference type="NCBI Taxonomy" id="1102"/>
    <lineage>
        <taxon>Bacteria</taxon>
        <taxon>Pseudomonadati</taxon>
        <taxon>Chlorobiota</taxon>
        <taxon>Chlorobiia</taxon>
        <taxon>Chlorobiales</taxon>
        <taxon>Chlorobiaceae</taxon>
        <taxon>Prosthecochloris</taxon>
    </lineage>
</organism>
<feature type="transmembrane region" description="Helical" evidence="2">
    <location>
        <begin position="12"/>
        <end position="33"/>
    </location>
</feature>
<comment type="caution">
    <text evidence="4">The sequence shown here is derived from an EMBL/GenBank/DDBJ whole genome shotgun (WGS) entry which is preliminary data.</text>
</comment>
<feature type="transmembrane region" description="Helical" evidence="2">
    <location>
        <begin position="59"/>
        <end position="78"/>
    </location>
</feature>
<name>A0A831SMI3_PROAE</name>
<keyword evidence="2" id="KW-0812">Transmembrane</keyword>
<evidence type="ECO:0000256" key="1">
    <source>
        <dbReference type="SAM" id="MobiDB-lite"/>
    </source>
</evidence>
<evidence type="ECO:0000259" key="3">
    <source>
        <dbReference type="Pfam" id="PF14358"/>
    </source>
</evidence>